<feature type="region of interest" description="Disordered" evidence="2">
    <location>
        <begin position="113"/>
        <end position="168"/>
    </location>
</feature>
<dbReference type="SUPFAM" id="SSF52833">
    <property type="entry name" value="Thioredoxin-like"/>
    <property type="match status" value="1"/>
</dbReference>
<sequence length="633" mass="69729">MEYIGLQQGDMSVREYEAKFNELSRFAPFLVESEHMKCLKFEKGLKSAIWRSLVALRLRVYRDLVAAASALNRSILPTFRIHTLLSALVAYPDVNSFYTDLSPAELHLFSPQASGSVQSPPPLQQYRLGNQRPYNNGRGKGGRRQEEKEGWRWEEEKREKERVNAESSRLDSSTWSDSKVAESVLKYCILLHLSEGSNDATQFSAIYPQKSIPCITAVGYNGVQLWQNEGFISAEVLASSLEKVWLSLHIQDTTAAVLSAALASKTSEPSSSGVSTTASSDQGSSDVGGQSPLTDRYGKSPDAITEVSPDKVKEHKSDACTAEEKSFECGVKTSSTSVDANEAGCASTDFSIEATKELPRSTVVDLDNVALLDGPHSPEKNSTDSNLVVSGGGSKTMNTEVNQVERGANNEDEADKRVNRVNKSNDVYLNIRMPDGVNLQEKFSVTSTLRMVKDYIDEHHEGVIGSYDLAIPYPRNVYSDQDLSRTLSELGLFDRQALIVVPRQRTTDQSNSRNIADSSNESNEGYFARLKRLFSFINPLSYLGGDGSSSTSSGQQSQHGPNSTLQNNFTQEQRPQNISSSSGNDGKNRRPTASHFGSNIHTLKHDEDDGRFNDRNSFWNGNSTQYGGNDDGK</sequence>
<feature type="compositionally biased region" description="Polar residues" evidence="2">
    <location>
        <begin position="615"/>
        <end position="627"/>
    </location>
</feature>
<dbReference type="CDD" id="cd01767">
    <property type="entry name" value="UBX"/>
    <property type="match status" value="1"/>
</dbReference>
<reference evidence="5" key="1">
    <citation type="submission" date="2013-01" db="EMBL/GenBank/DDBJ databases">
        <title>Draft Genome Sequence of a Mulberry Tree, Morus notabilis C.K. Schneid.</title>
        <authorList>
            <person name="He N."/>
            <person name="Zhao S."/>
        </authorList>
    </citation>
    <scope>NUCLEOTIDE SEQUENCE</scope>
</reference>
<dbReference type="eggNOG" id="KOG2507">
    <property type="taxonomic scope" value="Eukaryota"/>
</dbReference>
<dbReference type="PROSITE" id="PS50033">
    <property type="entry name" value="UBX"/>
    <property type="match status" value="1"/>
</dbReference>
<feature type="region of interest" description="Disordered" evidence="2">
    <location>
        <begin position="266"/>
        <end position="326"/>
    </location>
</feature>
<feature type="compositionally biased region" description="Polar residues" evidence="2">
    <location>
        <begin position="561"/>
        <end position="585"/>
    </location>
</feature>
<feature type="domain" description="UBX" evidence="3">
    <location>
        <begin position="422"/>
        <end position="500"/>
    </location>
</feature>
<feature type="compositionally biased region" description="Low complexity" evidence="2">
    <location>
        <begin position="266"/>
        <end position="291"/>
    </location>
</feature>
<dbReference type="Pfam" id="PF00789">
    <property type="entry name" value="UBX"/>
    <property type="match status" value="1"/>
</dbReference>
<feature type="compositionally biased region" description="Basic and acidic residues" evidence="2">
    <location>
        <begin position="603"/>
        <end position="614"/>
    </location>
</feature>
<dbReference type="Gene3D" id="3.10.20.90">
    <property type="entry name" value="Phosphatidylinositol 3-kinase Catalytic Subunit, Chain A, domain 1"/>
    <property type="match status" value="1"/>
</dbReference>
<dbReference type="EMBL" id="KE344580">
    <property type="protein sequence ID" value="EXB68696.1"/>
    <property type="molecule type" value="Genomic_DNA"/>
</dbReference>
<dbReference type="STRING" id="981085.W9RFC9"/>
<evidence type="ECO:0000256" key="1">
    <source>
        <dbReference type="ARBA" id="ARBA00022786"/>
    </source>
</evidence>
<keyword evidence="1" id="KW-0833">Ubl conjugation pathway</keyword>
<feature type="compositionally biased region" description="Basic and acidic residues" evidence="2">
    <location>
        <begin position="308"/>
        <end position="326"/>
    </location>
</feature>
<feature type="region of interest" description="Disordered" evidence="2">
    <location>
        <begin position="545"/>
        <end position="633"/>
    </location>
</feature>
<dbReference type="SMART" id="SM00166">
    <property type="entry name" value="UBX"/>
    <property type="match status" value="1"/>
</dbReference>
<evidence type="ECO:0000259" key="3">
    <source>
        <dbReference type="PROSITE" id="PS50033"/>
    </source>
</evidence>
<name>W9RFC9_9ROSA</name>
<dbReference type="SUPFAM" id="SSF54236">
    <property type="entry name" value="Ubiquitin-like"/>
    <property type="match status" value="1"/>
</dbReference>
<protein>
    <submittedName>
        <fullName evidence="4">UBX domain-containing protein 4</fullName>
    </submittedName>
</protein>
<dbReference type="Gene3D" id="3.40.30.10">
    <property type="entry name" value="Glutaredoxin"/>
    <property type="match status" value="1"/>
</dbReference>
<dbReference type="AlphaFoldDB" id="W9RFC9"/>
<dbReference type="Proteomes" id="UP000030645">
    <property type="component" value="Unassembled WGS sequence"/>
</dbReference>
<organism evidence="4 5">
    <name type="scientific">Morus notabilis</name>
    <dbReference type="NCBI Taxonomy" id="981085"/>
    <lineage>
        <taxon>Eukaryota</taxon>
        <taxon>Viridiplantae</taxon>
        <taxon>Streptophyta</taxon>
        <taxon>Embryophyta</taxon>
        <taxon>Tracheophyta</taxon>
        <taxon>Spermatophyta</taxon>
        <taxon>Magnoliopsida</taxon>
        <taxon>eudicotyledons</taxon>
        <taxon>Gunneridae</taxon>
        <taxon>Pentapetalae</taxon>
        <taxon>rosids</taxon>
        <taxon>fabids</taxon>
        <taxon>Rosales</taxon>
        <taxon>Moraceae</taxon>
        <taxon>Moreae</taxon>
        <taxon>Morus</taxon>
    </lineage>
</organism>
<gene>
    <name evidence="4" type="ORF">L484_024712</name>
</gene>
<keyword evidence="5" id="KW-1185">Reference proteome</keyword>
<evidence type="ECO:0000256" key="2">
    <source>
        <dbReference type="SAM" id="MobiDB-lite"/>
    </source>
</evidence>
<feature type="compositionally biased region" description="Basic and acidic residues" evidence="2">
    <location>
        <begin position="143"/>
        <end position="164"/>
    </location>
</feature>
<feature type="compositionally biased region" description="Low complexity" evidence="2">
    <location>
        <begin position="548"/>
        <end position="560"/>
    </location>
</feature>
<dbReference type="InterPro" id="IPR029071">
    <property type="entry name" value="Ubiquitin-like_domsf"/>
</dbReference>
<proteinExistence type="predicted"/>
<evidence type="ECO:0000313" key="5">
    <source>
        <dbReference type="Proteomes" id="UP000030645"/>
    </source>
</evidence>
<feature type="region of interest" description="Disordered" evidence="2">
    <location>
        <begin position="373"/>
        <end position="397"/>
    </location>
</feature>
<evidence type="ECO:0000313" key="4">
    <source>
        <dbReference type="EMBL" id="EXB68696.1"/>
    </source>
</evidence>
<dbReference type="InterPro" id="IPR001012">
    <property type="entry name" value="UBX_dom"/>
</dbReference>
<dbReference type="PANTHER" id="PTHR47770:SF1">
    <property type="entry name" value="PLANT UBX DOMAIN-CONTAINING PROTEIN 11"/>
    <property type="match status" value="1"/>
</dbReference>
<dbReference type="PANTHER" id="PTHR47770">
    <property type="entry name" value="PLANT UBX DOMAIN-CONTAINING PROTEIN 11"/>
    <property type="match status" value="1"/>
</dbReference>
<dbReference type="InterPro" id="IPR036249">
    <property type="entry name" value="Thioredoxin-like_sf"/>
</dbReference>
<accession>W9RFC9</accession>